<organism evidence="2 3">
    <name type="scientific">Polypedilum vanderplanki</name>
    <name type="common">Sleeping chironomid midge</name>
    <dbReference type="NCBI Taxonomy" id="319348"/>
    <lineage>
        <taxon>Eukaryota</taxon>
        <taxon>Metazoa</taxon>
        <taxon>Ecdysozoa</taxon>
        <taxon>Arthropoda</taxon>
        <taxon>Hexapoda</taxon>
        <taxon>Insecta</taxon>
        <taxon>Pterygota</taxon>
        <taxon>Neoptera</taxon>
        <taxon>Endopterygota</taxon>
        <taxon>Diptera</taxon>
        <taxon>Nematocera</taxon>
        <taxon>Chironomoidea</taxon>
        <taxon>Chironomidae</taxon>
        <taxon>Chironominae</taxon>
        <taxon>Polypedilum</taxon>
        <taxon>Polypedilum</taxon>
    </lineage>
</organism>
<protein>
    <submittedName>
        <fullName evidence="2">Uncharacterized protein</fullName>
    </submittedName>
</protein>
<dbReference type="EMBL" id="JADBJN010000003">
    <property type="protein sequence ID" value="KAG5673363.1"/>
    <property type="molecule type" value="Genomic_DNA"/>
</dbReference>
<dbReference type="Proteomes" id="UP001107558">
    <property type="component" value="Chromosome 3"/>
</dbReference>
<comment type="caution">
    <text evidence="2">The sequence shown here is derived from an EMBL/GenBank/DDBJ whole genome shotgun (WGS) entry which is preliminary data.</text>
</comment>
<dbReference type="OrthoDB" id="7784285at2759"/>
<dbReference type="AlphaFoldDB" id="A0A9J6BV19"/>
<name>A0A9J6BV19_POLVA</name>
<feature type="compositionally biased region" description="Polar residues" evidence="1">
    <location>
        <begin position="143"/>
        <end position="155"/>
    </location>
</feature>
<evidence type="ECO:0000256" key="1">
    <source>
        <dbReference type="SAM" id="MobiDB-lite"/>
    </source>
</evidence>
<feature type="region of interest" description="Disordered" evidence="1">
    <location>
        <begin position="131"/>
        <end position="155"/>
    </location>
</feature>
<sequence length="155" mass="17708">MASVGFQEPEKQQKSSINFSLPLDSMDEGDDDLAQRIEDFKFHNPEDVEELKRCIAEVLVEAETTAQERLDRKASEEVREKNLNAFMSGLKDKNKRVVTRARSLARSLIDTICNCTNNVSNPITTAATRLRRQQTAFERTERSASTPRQQTRFVD</sequence>
<evidence type="ECO:0000313" key="2">
    <source>
        <dbReference type="EMBL" id="KAG5673363.1"/>
    </source>
</evidence>
<gene>
    <name evidence="2" type="ORF">PVAND_003420</name>
</gene>
<reference evidence="2" key="1">
    <citation type="submission" date="2021-03" db="EMBL/GenBank/DDBJ databases">
        <title>Chromosome level genome of the anhydrobiotic midge Polypedilum vanderplanki.</title>
        <authorList>
            <person name="Yoshida Y."/>
            <person name="Kikawada T."/>
            <person name="Gusev O."/>
        </authorList>
    </citation>
    <scope>NUCLEOTIDE SEQUENCE</scope>
    <source>
        <strain evidence="2">NIAS01</strain>
        <tissue evidence="2">Whole body or cell culture</tissue>
    </source>
</reference>
<proteinExistence type="predicted"/>
<feature type="region of interest" description="Disordered" evidence="1">
    <location>
        <begin position="1"/>
        <end position="25"/>
    </location>
</feature>
<accession>A0A9J6BV19</accession>
<keyword evidence="3" id="KW-1185">Reference proteome</keyword>
<evidence type="ECO:0000313" key="3">
    <source>
        <dbReference type="Proteomes" id="UP001107558"/>
    </source>
</evidence>